<dbReference type="SMART" id="SM01015">
    <property type="entry name" value="Arfaptin"/>
    <property type="match status" value="1"/>
</dbReference>
<dbReference type="PROSITE" id="PS50870">
    <property type="entry name" value="AH"/>
    <property type="match status" value="1"/>
</dbReference>
<feature type="domain" description="AH" evidence="7">
    <location>
        <begin position="146"/>
        <end position="346"/>
    </location>
</feature>
<dbReference type="AlphaFoldDB" id="A0A0K2T9B0"/>
<dbReference type="EMBL" id="HACA01005242">
    <property type="protein sequence ID" value="CDW22603.1"/>
    <property type="molecule type" value="Transcribed_RNA"/>
</dbReference>
<dbReference type="GO" id="GO:0019904">
    <property type="term" value="F:protein domain specific binding"/>
    <property type="evidence" value="ECO:0007669"/>
    <property type="project" value="InterPro"/>
</dbReference>
<evidence type="ECO:0000259" key="7">
    <source>
        <dbReference type="PROSITE" id="PS50870"/>
    </source>
</evidence>
<feature type="region of interest" description="Disordered" evidence="6">
    <location>
        <begin position="23"/>
        <end position="47"/>
    </location>
</feature>
<evidence type="ECO:0000256" key="3">
    <source>
        <dbReference type="ARBA" id="ARBA00022553"/>
    </source>
</evidence>
<name>A0A0K2T9B0_LEPSM</name>
<evidence type="ECO:0000256" key="1">
    <source>
        <dbReference type="ARBA" id="ARBA00004394"/>
    </source>
</evidence>
<evidence type="ECO:0000256" key="5">
    <source>
        <dbReference type="ARBA" id="ARBA00023136"/>
    </source>
</evidence>
<protein>
    <recommendedName>
        <fullName evidence="7">AH domain-containing protein</fullName>
    </recommendedName>
</protein>
<comment type="subcellular location">
    <subcellularLocation>
        <location evidence="1">Golgi apparatus membrane</location>
    </subcellularLocation>
    <subcellularLocation>
        <location evidence="2">Golgi apparatus</location>
        <location evidence="2">trans-Golgi network</location>
    </subcellularLocation>
</comment>
<dbReference type="GO" id="GO:0070273">
    <property type="term" value="F:phosphatidylinositol-4-phosphate binding"/>
    <property type="evidence" value="ECO:0007669"/>
    <property type="project" value="UniProtKB-ARBA"/>
</dbReference>
<evidence type="ECO:0000313" key="8">
    <source>
        <dbReference type="EMBL" id="CDW22603.1"/>
    </source>
</evidence>
<dbReference type="PANTHER" id="PTHR12141:SF5">
    <property type="entry name" value="ARFAPTIN"/>
    <property type="match status" value="1"/>
</dbReference>
<dbReference type="GO" id="GO:0034315">
    <property type="term" value="P:regulation of Arp2/3 complex-mediated actin nucleation"/>
    <property type="evidence" value="ECO:0007669"/>
    <property type="project" value="TreeGrafter"/>
</dbReference>
<dbReference type="GO" id="GO:0005829">
    <property type="term" value="C:cytosol"/>
    <property type="evidence" value="ECO:0007669"/>
    <property type="project" value="UniProtKB-ARBA"/>
</dbReference>
<evidence type="ECO:0000256" key="4">
    <source>
        <dbReference type="ARBA" id="ARBA00023034"/>
    </source>
</evidence>
<dbReference type="GO" id="GO:0032588">
    <property type="term" value="C:trans-Golgi network membrane"/>
    <property type="evidence" value="ECO:0007669"/>
    <property type="project" value="UniProtKB-ARBA"/>
</dbReference>
<dbReference type="InterPro" id="IPR027267">
    <property type="entry name" value="AH/BAR_dom_sf"/>
</dbReference>
<reference evidence="8" key="1">
    <citation type="submission" date="2014-05" db="EMBL/GenBank/DDBJ databases">
        <authorList>
            <person name="Chronopoulou M."/>
        </authorList>
    </citation>
    <scope>NUCLEOTIDE SEQUENCE</scope>
    <source>
        <tissue evidence="8">Whole organism</tissue>
    </source>
</reference>
<dbReference type="Gene3D" id="1.20.1270.60">
    <property type="entry name" value="Arfaptin homology (AH) domain/BAR domain"/>
    <property type="match status" value="1"/>
</dbReference>
<dbReference type="FunFam" id="1.20.1270.60:FF:000003">
    <property type="entry name" value="arfaptin-2 isoform X1"/>
    <property type="match status" value="1"/>
</dbReference>
<keyword evidence="3" id="KW-0597">Phosphoprotein</keyword>
<dbReference type="OrthoDB" id="9994780at2759"/>
<organism evidence="8">
    <name type="scientific">Lepeophtheirus salmonis</name>
    <name type="common">Salmon louse</name>
    <name type="synonym">Caligus salmonis</name>
    <dbReference type="NCBI Taxonomy" id="72036"/>
    <lineage>
        <taxon>Eukaryota</taxon>
        <taxon>Metazoa</taxon>
        <taxon>Ecdysozoa</taxon>
        <taxon>Arthropoda</taxon>
        <taxon>Crustacea</taxon>
        <taxon>Multicrustacea</taxon>
        <taxon>Hexanauplia</taxon>
        <taxon>Copepoda</taxon>
        <taxon>Siphonostomatoida</taxon>
        <taxon>Caligidae</taxon>
        <taxon>Lepeophtheirus</taxon>
    </lineage>
</organism>
<dbReference type="Pfam" id="PF06456">
    <property type="entry name" value="Arfaptin"/>
    <property type="match status" value="1"/>
</dbReference>
<dbReference type="GO" id="GO:0006886">
    <property type="term" value="P:intracellular protein transport"/>
    <property type="evidence" value="ECO:0007669"/>
    <property type="project" value="TreeGrafter"/>
</dbReference>
<dbReference type="GO" id="GO:0000139">
    <property type="term" value="C:Golgi membrane"/>
    <property type="evidence" value="ECO:0007669"/>
    <property type="project" value="UniProtKB-SubCell"/>
</dbReference>
<dbReference type="InterPro" id="IPR030798">
    <property type="entry name" value="Arfaptin_fam"/>
</dbReference>
<keyword evidence="5" id="KW-0472">Membrane</keyword>
<dbReference type="PANTHER" id="PTHR12141">
    <property type="entry name" value="ARFAPTIN-RELATED"/>
    <property type="match status" value="1"/>
</dbReference>
<dbReference type="InterPro" id="IPR010504">
    <property type="entry name" value="AH_dom"/>
</dbReference>
<accession>A0A0K2T9B0</accession>
<dbReference type="SUPFAM" id="SSF103657">
    <property type="entry name" value="BAR/IMD domain-like"/>
    <property type="match status" value="1"/>
</dbReference>
<evidence type="ECO:0000256" key="2">
    <source>
        <dbReference type="ARBA" id="ARBA00004601"/>
    </source>
</evidence>
<feature type="compositionally biased region" description="Polar residues" evidence="6">
    <location>
        <begin position="24"/>
        <end position="33"/>
    </location>
</feature>
<proteinExistence type="predicted"/>
<keyword evidence="4" id="KW-0333">Golgi apparatus</keyword>
<sequence>MANMSASNPIQEILKDEDCEEINPLSSSVNSGRRATPPNSLPVVPPGDEKGIAVTFLNNSDSCGSSTSWSGGMSIGCTTVLKSAAGDIAAATTNIPLNSPSPCSLSANGTPTRGSNRLEYLKNWTISTYKCSRQTIYEKLGKSSRTIDSEMEGQIESLRDTQRKYGNILRLARALSSHFGNVVQTQSSLGECFNDLSNRSPELQKEFKQNADTQKKLRKNGEALLSALNFFVSSVNTLCNKTMEDTITTVKHYESARIEYDAYRSDLEFFSSAPKTESNAVKLIEMEGIFNKARVDFEKLRSDVQIKLKFLNENRVKVMHKQLTLFHNAITAYFTGNQNALEATLKQFSIKAKGPEITSPSWMEK</sequence>
<evidence type="ECO:0000256" key="6">
    <source>
        <dbReference type="SAM" id="MobiDB-lite"/>
    </source>
</evidence>
<dbReference type="CDD" id="cd07660">
    <property type="entry name" value="BAR_Arfaptin"/>
    <property type="match status" value="1"/>
</dbReference>